<dbReference type="Pfam" id="PF14144">
    <property type="entry name" value="DOG1"/>
    <property type="match status" value="1"/>
</dbReference>
<organism evidence="2 3">
    <name type="scientific">Senna tora</name>
    <dbReference type="NCBI Taxonomy" id="362788"/>
    <lineage>
        <taxon>Eukaryota</taxon>
        <taxon>Viridiplantae</taxon>
        <taxon>Streptophyta</taxon>
        <taxon>Embryophyta</taxon>
        <taxon>Tracheophyta</taxon>
        <taxon>Spermatophyta</taxon>
        <taxon>Magnoliopsida</taxon>
        <taxon>eudicotyledons</taxon>
        <taxon>Gunneridae</taxon>
        <taxon>Pentapetalae</taxon>
        <taxon>rosids</taxon>
        <taxon>fabids</taxon>
        <taxon>Fabales</taxon>
        <taxon>Fabaceae</taxon>
        <taxon>Caesalpinioideae</taxon>
        <taxon>Cassia clade</taxon>
        <taxon>Senna</taxon>
    </lineage>
</organism>
<dbReference type="PANTHER" id="PTHR46354:SF4">
    <property type="entry name" value="PROTEIN DOG1-LIKE 3"/>
    <property type="match status" value="1"/>
</dbReference>
<protein>
    <submittedName>
        <fullName evidence="2">Protein DOG1-like 4</fullName>
    </submittedName>
</protein>
<accession>A0A834WX51</accession>
<reference evidence="2" key="1">
    <citation type="submission" date="2020-09" db="EMBL/GenBank/DDBJ databases">
        <title>Genome-Enabled Discovery of Anthraquinone Biosynthesis in Senna tora.</title>
        <authorList>
            <person name="Kang S.-H."/>
            <person name="Pandey R.P."/>
            <person name="Lee C.-M."/>
            <person name="Sim J.-S."/>
            <person name="Jeong J.-T."/>
            <person name="Choi B.-S."/>
            <person name="Jung M."/>
            <person name="Ginzburg D."/>
            <person name="Zhao K."/>
            <person name="Won S.Y."/>
            <person name="Oh T.-J."/>
            <person name="Yu Y."/>
            <person name="Kim N.-H."/>
            <person name="Lee O.R."/>
            <person name="Lee T.-H."/>
            <person name="Bashyal P."/>
            <person name="Kim T.-S."/>
            <person name="Lee W.-H."/>
            <person name="Kawkins C."/>
            <person name="Kim C.-K."/>
            <person name="Kim J.S."/>
            <person name="Ahn B.O."/>
            <person name="Rhee S.Y."/>
            <person name="Sohng J.K."/>
        </authorList>
    </citation>
    <scope>NUCLEOTIDE SEQUENCE</scope>
    <source>
        <tissue evidence="2">Leaf</tissue>
    </source>
</reference>
<dbReference type="InterPro" id="IPR025422">
    <property type="entry name" value="TGA_domain"/>
</dbReference>
<dbReference type="PROSITE" id="PS51806">
    <property type="entry name" value="DOG1"/>
    <property type="match status" value="1"/>
</dbReference>
<name>A0A834WX51_9FABA</name>
<evidence type="ECO:0000259" key="1">
    <source>
        <dbReference type="PROSITE" id="PS51806"/>
    </source>
</evidence>
<sequence>MSSSSALPSSAVYLSQITQNDNFEGETFHKFFDCWLAEQNKHLDDLFAAESSSSSKQNSNNNNNNIEDQDLKPLIDRVISHYEHYYEAKSMWAKQDVLAILSPSWMSSLEEAFLWIGGWRPTMAFHLLYSKSGLQFEARLRELMEGFRVCDLGDLSASQLTQLDRLQRKTIREEREITEMMARQQESVADASMVELSHAVSEMMRRKEGGREREKEREMEERVEETLGMKKVGLEEILKKADDLRVKTLKGIVGVLTPKQGIHFLIAAAELHLRLHEWGKKKDARKETMTRKTSSTPMLYNIAFIGDSLEKK</sequence>
<dbReference type="OrthoDB" id="542841at2759"/>
<proteinExistence type="predicted"/>
<dbReference type="GO" id="GO:0006351">
    <property type="term" value="P:DNA-templated transcription"/>
    <property type="evidence" value="ECO:0007669"/>
    <property type="project" value="InterPro"/>
</dbReference>
<dbReference type="PANTHER" id="PTHR46354">
    <property type="entry name" value="DOG1 DOMAIN-CONTAINING PROTEIN"/>
    <property type="match status" value="1"/>
</dbReference>
<dbReference type="AlphaFoldDB" id="A0A834WX51"/>
<evidence type="ECO:0000313" key="3">
    <source>
        <dbReference type="Proteomes" id="UP000634136"/>
    </source>
</evidence>
<feature type="domain" description="DOG1" evidence="1">
    <location>
        <begin position="25"/>
        <end position="285"/>
    </location>
</feature>
<dbReference type="EMBL" id="JAAIUW010000004">
    <property type="protein sequence ID" value="KAF7834114.1"/>
    <property type="molecule type" value="Genomic_DNA"/>
</dbReference>
<dbReference type="GO" id="GO:0043565">
    <property type="term" value="F:sequence-specific DNA binding"/>
    <property type="evidence" value="ECO:0007669"/>
    <property type="project" value="InterPro"/>
</dbReference>
<dbReference type="Proteomes" id="UP000634136">
    <property type="component" value="Unassembled WGS sequence"/>
</dbReference>
<keyword evidence="3" id="KW-1185">Reference proteome</keyword>
<gene>
    <name evidence="2" type="ORF">G2W53_008973</name>
</gene>
<comment type="caution">
    <text evidence="2">The sequence shown here is derived from an EMBL/GenBank/DDBJ whole genome shotgun (WGS) entry which is preliminary data.</text>
</comment>
<dbReference type="InterPro" id="IPR051886">
    <property type="entry name" value="Seed_Dev/Stress_Resp_Reg"/>
</dbReference>
<evidence type="ECO:0000313" key="2">
    <source>
        <dbReference type="EMBL" id="KAF7834114.1"/>
    </source>
</evidence>